<reference evidence="1 2" key="1">
    <citation type="submission" date="2016-03" db="EMBL/GenBank/DDBJ databases">
        <title>Whole genome sequencing of Grifola frondosa 9006-11.</title>
        <authorList>
            <person name="Min B."/>
            <person name="Park H."/>
            <person name="Kim J.-G."/>
            <person name="Cho H."/>
            <person name="Oh Y.-L."/>
            <person name="Kong W.-S."/>
            <person name="Choi I.-G."/>
        </authorList>
    </citation>
    <scope>NUCLEOTIDE SEQUENCE [LARGE SCALE GENOMIC DNA]</scope>
    <source>
        <strain evidence="1 2">9006-11</strain>
    </source>
</reference>
<evidence type="ECO:0000313" key="2">
    <source>
        <dbReference type="Proteomes" id="UP000092993"/>
    </source>
</evidence>
<accession>A0A1C7LYL1</accession>
<keyword evidence="2" id="KW-1185">Reference proteome</keyword>
<dbReference type="EMBL" id="LUGG01000015">
    <property type="protein sequence ID" value="OBZ69790.1"/>
    <property type="molecule type" value="Genomic_DNA"/>
</dbReference>
<proteinExistence type="predicted"/>
<evidence type="ECO:0000313" key="1">
    <source>
        <dbReference type="EMBL" id="OBZ69790.1"/>
    </source>
</evidence>
<organism evidence="1 2">
    <name type="scientific">Grifola frondosa</name>
    <name type="common">Maitake</name>
    <name type="synonym">Polyporus frondosus</name>
    <dbReference type="NCBI Taxonomy" id="5627"/>
    <lineage>
        <taxon>Eukaryota</taxon>
        <taxon>Fungi</taxon>
        <taxon>Dikarya</taxon>
        <taxon>Basidiomycota</taxon>
        <taxon>Agaricomycotina</taxon>
        <taxon>Agaricomycetes</taxon>
        <taxon>Polyporales</taxon>
        <taxon>Grifolaceae</taxon>
        <taxon>Grifola</taxon>
    </lineage>
</organism>
<gene>
    <name evidence="1" type="ORF">A0H81_10156</name>
</gene>
<dbReference type="Proteomes" id="UP000092993">
    <property type="component" value="Unassembled WGS sequence"/>
</dbReference>
<protein>
    <submittedName>
        <fullName evidence="1">Uncharacterized protein</fullName>
    </submittedName>
</protein>
<comment type="caution">
    <text evidence="1">The sequence shown here is derived from an EMBL/GenBank/DDBJ whole genome shotgun (WGS) entry which is preliminary data.</text>
</comment>
<dbReference type="AlphaFoldDB" id="A0A1C7LYL1"/>
<sequence>MEVDVVVEKEVRVLLDSTITSPPRIQSIGAKPRYQMTSAKNLISADDGARATVVTSGMGCDVEAGCWVGAAEGSEPLDIDKGMGTVT</sequence>
<name>A0A1C7LYL1_GRIFR</name>